<feature type="transmembrane region" description="Helical" evidence="1">
    <location>
        <begin position="50"/>
        <end position="68"/>
    </location>
</feature>
<evidence type="ECO:0000313" key="2">
    <source>
        <dbReference type="EMBL" id="TSJ35989.1"/>
    </source>
</evidence>
<evidence type="ECO:0000313" key="3">
    <source>
        <dbReference type="Proteomes" id="UP000318733"/>
    </source>
</evidence>
<feature type="transmembrane region" description="Helical" evidence="1">
    <location>
        <begin position="75"/>
        <end position="96"/>
    </location>
</feature>
<dbReference type="OrthoDB" id="963535at2"/>
<comment type="caution">
    <text evidence="2">The sequence shown here is derived from an EMBL/GenBank/DDBJ whole genome shotgun (WGS) entry which is preliminary data.</text>
</comment>
<dbReference type="EMBL" id="VLPK01000008">
    <property type="protein sequence ID" value="TSJ35989.1"/>
    <property type="molecule type" value="Genomic_DNA"/>
</dbReference>
<keyword evidence="1" id="KW-0472">Membrane</keyword>
<gene>
    <name evidence="2" type="ORF">FO440_23705</name>
</gene>
<name>A0A556M7X4_9SPHI</name>
<accession>A0A556M7X4</accession>
<sequence length="103" mass="11114">MEWSHYLAAFFSGAFLSNAVPHFVNGVSGTRFPTPFAKPPGRGLSSPVTNVLWAAFNLLIGGILWQVSRLSLGNTTALITFLAGFLAMGILSALNFQKKERLS</sequence>
<dbReference type="Proteomes" id="UP000318733">
    <property type="component" value="Unassembled WGS sequence"/>
</dbReference>
<keyword evidence="1" id="KW-1133">Transmembrane helix</keyword>
<proteinExistence type="predicted"/>
<evidence type="ECO:0000256" key="1">
    <source>
        <dbReference type="SAM" id="Phobius"/>
    </source>
</evidence>
<dbReference type="AlphaFoldDB" id="A0A556M7X4"/>
<protein>
    <submittedName>
        <fullName evidence="2">Uncharacterized protein</fullName>
    </submittedName>
</protein>
<organism evidence="2 3">
    <name type="scientific">Mucilaginibacter corticis</name>
    <dbReference type="NCBI Taxonomy" id="2597670"/>
    <lineage>
        <taxon>Bacteria</taxon>
        <taxon>Pseudomonadati</taxon>
        <taxon>Bacteroidota</taxon>
        <taxon>Sphingobacteriia</taxon>
        <taxon>Sphingobacteriales</taxon>
        <taxon>Sphingobacteriaceae</taxon>
        <taxon>Mucilaginibacter</taxon>
    </lineage>
</organism>
<keyword evidence="3" id="KW-1185">Reference proteome</keyword>
<keyword evidence="1" id="KW-0812">Transmembrane</keyword>
<reference evidence="2 3" key="1">
    <citation type="submission" date="2019-07" db="EMBL/GenBank/DDBJ databases">
        <authorList>
            <person name="Huq M.A."/>
        </authorList>
    </citation>
    <scope>NUCLEOTIDE SEQUENCE [LARGE SCALE GENOMIC DNA]</scope>
    <source>
        <strain evidence="2 3">MAH-19</strain>
    </source>
</reference>